<organism evidence="1">
    <name type="scientific">termite gut metagenome</name>
    <dbReference type="NCBI Taxonomy" id="433724"/>
    <lineage>
        <taxon>unclassified sequences</taxon>
        <taxon>metagenomes</taxon>
        <taxon>organismal metagenomes</taxon>
    </lineage>
</organism>
<sequence>MKKSDLSSIMSEAHRFIKIAGLSMSEALKKAWANFKLRLRMKAGIVKFYFQKIDGSIRKSRNGAVSRK</sequence>
<reference evidence="1" key="1">
    <citation type="submission" date="2019-03" db="EMBL/GenBank/DDBJ databases">
        <title>Single cell metagenomics reveals metabolic interactions within the superorganism composed of flagellate Streblomastix strix and complex community of Bacteroidetes bacteria on its surface.</title>
        <authorList>
            <person name="Treitli S.C."/>
            <person name="Kolisko M."/>
            <person name="Husnik F."/>
            <person name="Keeling P."/>
            <person name="Hampl V."/>
        </authorList>
    </citation>
    <scope>NUCLEOTIDE SEQUENCE</scope>
    <source>
        <strain evidence="1">STM</strain>
    </source>
</reference>
<name>A0A5J4RZ21_9ZZZZ</name>
<protein>
    <submittedName>
        <fullName evidence="1">Uncharacterized protein</fullName>
    </submittedName>
</protein>
<dbReference type="EMBL" id="SNRY01000625">
    <property type="protein sequence ID" value="KAA6338350.1"/>
    <property type="molecule type" value="Genomic_DNA"/>
</dbReference>
<proteinExistence type="predicted"/>
<evidence type="ECO:0000313" key="1">
    <source>
        <dbReference type="EMBL" id="KAA6338350.1"/>
    </source>
</evidence>
<accession>A0A5J4RZ21</accession>
<comment type="caution">
    <text evidence="1">The sequence shown here is derived from an EMBL/GenBank/DDBJ whole genome shotgun (WGS) entry which is preliminary data.</text>
</comment>
<gene>
    <name evidence="1" type="ORF">EZS27_013648</name>
</gene>
<dbReference type="AlphaFoldDB" id="A0A5J4RZ21"/>